<protein>
    <submittedName>
        <fullName evidence="9">Hemolysin III family protein</fullName>
    </submittedName>
</protein>
<evidence type="ECO:0000256" key="6">
    <source>
        <dbReference type="ARBA" id="ARBA00023136"/>
    </source>
</evidence>
<dbReference type="EMBL" id="JADKYY010000004">
    <property type="protein sequence ID" value="MBF5027048.1"/>
    <property type="molecule type" value="Genomic_DNA"/>
</dbReference>
<evidence type="ECO:0000256" key="3">
    <source>
        <dbReference type="ARBA" id="ARBA00022475"/>
    </source>
</evidence>
<keyword evidence="6 8" id="KW-0472">Membrane</keyword>
<keyword evidence="7" id="KW-0479">Metal-binding</keyword>
<keyword evidence="7" id="KW-0862">Zinc</keyword>
<keyword evidence="4 8" id="KW-0812">Transmembrane</keyword>
<dbReference type="Pfam" id="PF03006">
    <property type="entry name" value="HlyIII"/>
    <property type="match status" value="1"/>
</dbReference>
<dbReference type="Proteomes" id="UP000694480">
    <property type="component" value="Unassembled WGS sequence"/>
</dbReference>
<dbReference type="AlphaFoldDB" id="A0A930YVE3"/>
<keyword evidence="10" id="KW-1185">Reference proteome</keyword>
<feature type="transmembrane region" description="Helical" evidence="8">
    <location>
        <begin position="110"/>
        <end position="129"/>
    </location>
</feature>
<evidence type="ECO:0000256" key="7">
    <source>
        <dbReference type="PIRSR" id="PIRSR604254-1"/>
    </source>
</evidence>
<dbReference type="NCBIfam" id="TIGR01065">
    <property type="entry name" value="hlyIII"/>
    <property type="match status" value="1"/>
</dbReference>
<feature type="transmembrane region" description="Helical" evidence="8">
    <location>
        <begin position="136"/>
        <end position="154"/>
    </location>
</feature>
<name>A0A930YVE3_9FLAO</name>
<evidence type="ECO:0000256" key="8">
    <source>
        <dbReference type="SAM" id="Phobius"/>
    </source>
</evidence>
<reference evidence="9" key="1">
    <citation type="submission" date="2020-11" db="EMBL/GenBank/DDBJ databases">
        <title>Genome seq and assembly of Planobacterium sp.</title>
        <authorList>
            <person name="Chhetri G."/>
        </authorList>
    </citation>
    <scope>NUCLEOTIDE SEQUENCE</scope>
    <source>
        <strain evidence="9">GCR5</strain>
    </source>
</reference>
<dbReference type="GO" id="GO:0140911">
    <property type="term" value="F:pore-forming activity"/>
    <property type="evidence" value="ECO:0007669"/>
    <property type="project" value="InterPro"/>
</dbReference>
<dbReference type="PANTHER" id="PTHR20855:SF3">
    <property type="entry name" value="LD03007P"/>
    <property type="match status" value="1"/>
</dbReference>
<evidence type="ECO:0000313" key="9">
    <source>
        <dbReference type="EMBL" id="MBF5027048.1"/>
    </source>
</evidence>
<evidence type="ECO:0000256" key="1">
    <source>
        <dbReference type="ARBA" id="ARBA00004651"/>
    </source>
</evidence>
<comment type="caution">
    <text evidence="9">The sequence shown here is derived from an EMBL/GenBank/DDBJ whole genome shotgun (WGS) entry which is preliminary data.</text>
</comment>
<dbReference type="RefSeq" id="WP_194738972.1">
    <property type="nucleotide sequence ID" value="NZ_JADKYY010000004.1"/>
</dbReference>
<accession>A0A930YVE3</accession>
<comment type="similarity">
    <text evidence="2">Belongs to the UPF0073 (Hly-III) family.</text>
</comment>
<keyword evidence="3" id="KW-1003">Cell membrane</keyword>
<organism evidence="9 10">
    <name type="scientific">Planobacterium oryzisoli</name>
    <dbReference type="NCBI Taxonomy" id="2771435"/>
    <lineage>
        <taxon>Bacteria</taxon>
        <taxon>Pseudomonadati</taxon>
        <taxon>Bacteroidota</taxon>
        <taxon>Flavobacteriia</taxon>
        <taxon>Flavobacteriales</taxon>
        <taxon>Weeksellaceae</taxon>
        <taxon>Chryseobacterium group</taxon>
        <taxon>Chryseobacterium</taxon>
    </lineage>
</organism>
<dbReference type="InterPro" id="IPR005744">
    <property type="entry name" value="Hy-lIII"/>
</dbReference>
<feature type="transmembrane region" description="Helical" evidence="8">
    <location>
        <begin position="166"/>
        <end position="184"/>
    </location>
</feature>
<keyword evidence="5 8" id="KW-1133">Transmembrane helix</keyword>
<feature type="binding site" evidence="7">
    <location>
        <position position="191"/>
    </location>
    <ligand>
        <name>Zn(2+)</name>
        <dbReference type="ChEBI" id="CHEBI:29105"/>
    </ligand>
</feature>
<evidence type="ECO:0000256" key="2">
    <source>
        <dbReference type="ARBA" id="ARBA00008488"/>
    </source>
</evidence>
<dbReference type="PANTHER" id="PTHR20855">
    <property type="entry name" value="ADIPOR/PROGESTIN RECEPTOR-RELATED"/>
    <property type="match status" value="1"/>
</dbReference>
<evidence type="ECO:0000256" key="4">
    <source>
        <dbReference type="ARBA" id="ARBA00022692"/>
    </source>
</evidence>
<evidence type="ECO:0000313" key="10">
    <source>
        <dbReference type="Proteomes" id="UP000694480"/>
    </source>
</evidence>
<feature type="transmembrane region" description="Helical" evidence="8">
    <location>
        <begin position="86"/>
        <end position="104"/>
    </location>
</feature>
<proteinExistence type="inferred from homology"/>
<sequence length="213" mass="24070">MADSKNLLGTYTPLEERLNIYSHLLGALLSVVATVLLVLKAGEDLSSLMAYIVFGVSMVLLYCASTLYHSARDLKRRFKLKILDHAAIYILIAGTYTPFTVIGLKDHQGLWILLLVWSLALIGVVFKLFFTGKFKLFSTLLYVGMGWIVVFYWPVLSEALSEKARYYLILGGVSYTVGALWYSIKKHPLNHAVFHGFVLLGTFFHFLAIYLYI</sequence>
<feature type="transmembrane region" description="Helical" evidence="8">
    <location>
        <begin position="45"/>
        <end position="65"/>
    </location>
</feature>
<comment type="subcellular location">
    <subcellularLocation>
        <location evidence="1">Cell membrane</location>
        <topology evidence="1">Multi-pass membrane protein</topology>
    </subcellularLocation>
</comment>
<dbReference type="GO" id="GO:0005886">
    <property type="term" value="C:plasma membrane"/>
    <property type="evidence" value="ECO:0007669"/>
    <property type="project" value="UniProtKB-SubCell"/>
</dbReference>
<dbReference type="GO" id="GO:0046872">
    <property type="term" value="F:metal ion binding"/>
    <property type="evidence" value="ECO:0007669"/>
    <property type="project" value="UniProtKB-KW"/>
</dbReference>
<gene>
    <name evidence="9" type="ORF">IC612_04450</name>
</gene>
<feature type="binding site" evidence="7">
    <location>
        <position position="69"/>
    </location>
    <ligand>
        <name>Zn(2+)</name>
        <dbReference type="ChEBI" id="CHEBI:29105"/>
    </ligand>
</feature>
<feature type="transmembrane region" description="Helical" evidence="8">
    <location>
        <begin position="20"/>
        <end position="39"/>
    </location>
</feature>
<dbReference type="InterPro" id="IPR004254">
    <property type="entry name" value="AdipoR/HlyIII-related"/>
</dbReference>
<evidence type="ECO:0000256" key="5">
    <source>
        <dbReference type="ARBA" id="ARBA00022989"/>
    </source>
</evidence>
<feature type="transmembrane region" description="Helical" evidence="8">
    <location>
        <begin position="191"/>
        <end position="212"/>
    </location>
</feature>
<feature type="binding site" evidence="7">
    <location>
        <position position="195"/>
    </location>
    <ligand>
        <name>Zn(2+)</name>
        <dbReference type="ChEBI" id="CHEBI:29105"/>
    </ligand>
</feature>